<dbReference type="RefSeq" id="WP_243547646.1">
    <property type="nucleotide sequence ID" value="NZ_CP094532.1"/>
</dbReference>
<protein>
    <submittedName>
        <fullName evidence="2">RES family NAD+ phosphorylase</fullName>
    </submittedName>
</protein>
<dbReference type="InterPro" id="IPR014914">
    <property type="entry name" value="RES_dom"/>
</dbReference>
<dbReference type="Pfam" id="PF08808">
    <property type="entry name" value="RES"/>
    <property type="match status" value="1"/>
</dbReference>
<keyword evidence="3" id="KW-1185">Reference proteome</keyword>
<feature type="domain" description="RES" evidence="1">
    <location>
        <begin position="12"/>
        <end position="136"/>
    </location>
</feature>
<dbReference type="EMBL" id="CP094532">
    <property type="protein sequence ID" value="UOE39812.1"/>
    <property type="molecule type" value="Genomic_DNA"/>
</dbReference>
<sequence>MLVFRIAHEKYANSLSVSGFAGRWNSAGKLVLYTTENVSLALLENMMYRVGTGFNNEYKIMVIYYPNENLEQIITSDLPEKWRDTQSYSELQEMGDLWYDEQKSLCLKVPSSIVPGNHNLIFNTTHPEFKNVKLVDVLPYEPDERIEKLLKKYK</sequence>
<name>A0ABY4BNI5_9FLAO</name>
<gene>
    <name evidence="2" type="ORF">MTP09_07705</name>
</gene>
<accession>A0ABY4BNI5</accession>
<dbReference type="Proteomes" id="UP000831460">
    <property type="component" value="Chromosome"/>
</dbReference>
<proteinExistence type="predicted"/>
<dbReference type="SMART" id="SM00953">
    <property type="entry name" value="RES"/>
    <property type="match status" value="1"/>
</dbReference>
<evidence type="ECO:0000313" key="3">
    <source>
        <dbReference type="Proteomes" id="UP000831460"/>
    </source>
</evidence>
<organism evidence="2 3">
    <name type="scientific">Chryseobacterium suipulveris</name>
    <dbReference type="NCBI Taxonomy" id="2929800"/>
    <lineage>
        <taxon>Bacteria</taxon>
        <taxon>Pseudomonadati</taxon>
        <taxon>Bacteroidota</taxon>
        <taxon>Flavobacteriia</taxon>
        <taxon>Flavobacteriales</taxon>
        <taxon>Weeksellaceae</taxon>
        <taxon>Chryseobacterium group</taxon>
        <taxon>Chryseobacterium</taxon>
    </lineage>
</organism>
<evidence type="ECO:0000259" key="1">
    <source>
        <dbReference type="SMART" id="SM00953"/>
    </source>
</evidence>
<evidence type="ECO:0000313" key="2">
    <source>
        <dbReference type="EMBL" id="UOE39812.1"/>
    </source>
</evidence>
<reference evidence="2 3" key="1">
    <citation type="submission" date="2022-03" db="EMBL/GenBank/DDBJ databases">
        <title>Chryseobacterium sp. isolated from particulate matters in swine house.</title>
        <authorList>
            <person name="Won M."/>
            <person name="Kim S.-J."/>
            <person name="Kwon S.-W."/>
        </authorList>
    </citation>
    <scope>NUCLEOTIDE SEQUENCE [LARGE SCALE GENOMIC DNA]</scope>
    <source>
        <strain evidence="2 3">SC2-2</strain>
    </source>
</reference>